<evidence type="ECO:0000256" key="3">
    <source>
        <dbReference type="ARBA" id="ARBA00006576"/>
    </source>
</evidence>
<name>A0A0S7BF67_9CHLR</name>
<evidence type="ECO:0000256" key="9">
    <source>
        <dbReference type="ARBA" id="ARBA00032005"/>
    </source>
</evidence>
<evidence type="ECO:0000256" key="1">
    <source>
        <dbReference type="ARBA" id="ARBA00001947"/>
    </source>
</evidence>
<dbReference type="NCBIfam" id="TIGR01354">
    <property type="entry name" value="cyt_deam_tetra"/>
    <property type="match status" value="1"/>
</dbReference>
<gene>
    <name evidence="16" type="ORF">LARV_00008</name>
</gene>
<feature type="active site" description="Proton donor" evidence="12">
    <location>
        <position position="60"/>
    </location>
</feature>
<dbReference type="STRING" id="360412.LARV_00008"/>
<feature type="binding site" evidence="13">
    <location>
        <position position="58"/>
    </location>
    <ligand>
        <name>Zn(2+)</name>
        <dbReference type="ChEBI" id="CHEBI:29105"/>
        <note>catalytic</note>
    </ligand>
</feature>
<keyword evidence="7 14" id="KW-0378">Hydrolase</keyword>
<dbReference type="GO" id="GO:0008270">
    <property type="term" value="F:zinc ion binding"/>
    <property type="evidence" value="ECO:0007669"/>
    <property type="project" value="UniProtKB-UniRule"/>
</dbReference>
<dbReference type="RefSeq" id="WP_075071720.1">
    <property type="nucleotide sequence ID" value="NZ_DF967972.1"/>
</dbReference>
<dbReference type="Proteomes" id="UP000055060">
    <property type="component" value="Unassembled WGS sequence"/>
</dbReference>
<dbReference type="OrthoDB" id="9795347at2"/>
<evidence type="ECO:0000313" key="16">
    <source>
        <dbReference type="EMBL" id="GAP12277.1"/>
    </source>
</evidence>
<evidence type="ECO:0000256" key="6">
    <source>
        <dbReference type="ARBA" id="ARBA00022723"/>
    </source>
</evidence>
<proteinExistence type="inferred from homology"/>
<dbReference type="EMBL" id="DF967972">
    <property type="protein sequence ID" value="GAP12277.1"/>
    <property type="molecule type" value="Genomic_DNA"/>
</dbReference>
<dbReference type="FunFam" id="3.40.140.10:FF:000008">
    <property type="entry name" value="Cytidine deaminase"/>
    <property type="match status" value="1"/>
</dbReference>
<dbReference type="SUPFAM" id="SSF53927">
    <property type="entry name" value="Cytidine deaminase-like"/>
    <property type="match status" value="1"/>
</dbReference>
<comment type="catalytic activity">
    <reaction evidence="10 14">
        <text>2'-deoxycytidine + H2O + H(+) = 2'-deoxyuridine + NH4(+)</text>
        <dbReference type="Rhea" id="RHEA:13433"/>
        <dbReference type="ChEBI" id="CHEBI:15377"/>
        <dbReference type="ChEBI" id="CHEBI:15378"/>
        <dbReference type="ChEBI" id="CHEBI:15698"/>
        <dbReference type="ChEBI" id="CHEBI:16450"/>
        <dbReference type="ChEBI" id="CHEBI:28938"/>
        <dbReference type="EC" id="3.5.4.5"/>
    </reaction>
</comment>
<evidence type="ECO:0000256" key="10">
    <source>
        <dbReference type="ARBA" id="ARBA00049252"/>
    </source>
</evidence>
<accession>A0A0S7BF67</accession>
<dbReference type="EC" id="3.5.4.5" evidence="4 14"/>
<evidence type="ECO:0000256" key="4">
    <source>
        <dbReference type="ARBA" id="ARBA00012783"/>
    </source>
</evidence>
<evidence type="ECO:0000256" key="7">
    <source>
        <dbReference type="ARBA" id="ARBA00022801"/>
    </source>
</evidence>
<dbReference type="GO" id="GO:0005829">
    <property type="term" value="C:cytosol"/>
    <property type="evidence" value="ECO:0007669"/>
    <property type="project" value="TreeGrafter"/>
</dbReference>
<dbReference type="Gene3D" id="3.40.140.10">
    <property type="entry name" value="Cytidine Deaminase, domain 2"/>
    <property type="match status" value="1"/>
</dbReference>
<evidence type="ECO:0000256" key="8">
    <source>
        <dbReference type="ARBA" id="ARBA00022833"/>
    </source>
</evidence>
<dbReference type="GO" id="GO:0042802">
    <property type="term" value="F:identical protein binding"/>
    <property type="evidence" value="ECO:0007669"/>
    <property type="project" value="UniProtKB-ARBA"/>
</dbReference>
<feature type="binding site" evidence="13">
    <location>
        <position position="89"/>
    </location>
    <ligand>
        <name>Zn(2+)</name>
        <dbReference type="ChEBI" id="CHEBI:29105"/>
        <note>catalytic</note>
    </ligand>
</feature>
<dbReference type="NCBIfam" id="NF004064">
    <property type="entry name" value="PRK05578.1"/>
    <property type="match status" value="1"/>
</dbReference>
<comment type="cofactor">
    <cofactor evidence="1 13 14">
        <name>Zn(2+)</name>
        <dbReference type="ChEBI" id="CHEBI:29105"/>
    </cofactor>
</comment>
<comment type="function">
    <text evidence="2 14">This enzyme scavenges exogenous and endogenous cytidine and 2'-deoxycytidine for UMP synthesis.</text>
</comment>
<evidence type="ECO:0000256" key="12">
    <source>
        <dbReference type="PIRSR" id="PIRSR606262-1"/>
    </source>
</evidence>
<evidence type="ECO:0000256" key="5">
    <source>
        <dbReference type="ARBA" id="ARBA00018266"/>
    </source>
</evidence>
<dbReference type="InterPro" id="IPR050202">
    <property type="entry name" value="Cyt/Deoxycyt_deaminase"/>
</dbReference>
<comment type="catalytic activity">
    <reaction evidence="11 14">
        <text>cytidine + H2O + H(+) = uridine + NH4(+)</text>
        <dbReference type="Rhea" id="RHEA:16069"/>
        <dbReference type="ChEBI" id="CHEBI:15377"/>
        <dbReference type="ChEBI" id="CHEBI:15378"/>
        <dbReference type="ChEBI" id="CHEBI:16704"/>
        <dbReference type="ChEBI" id="CHEBI:17562"/>
        <dbReference type="ChEBI" id="CHEBI:28938"/>
        <dbReference type="EC" id="3.5.4.5"/>
    </reaction>
</comment>
<sequence length="135" mass="14677">MTLNDETRKQLIELARQARRWSYSPYSHYAVGAALLTRSGKIYDGVNIENSAFPVTVCAERVAIFKAVSEGERTFEAIAVVTSNGGSPCGSCRQVLAEFGLDTVVIMADQEGNVTMEMSVRDLLPGAFTPESLQP</sequence>
<dbReference type="InterPro" id="IPR016192">
    <property type="entry name" value="APOBEC/CMP_deaminase_Zn-bd"/>
</dbReference>
<dbReference type="PROSITE" id="PS51747">
    <property type="entry name" value="CYT_DCMP_DEAMINASES_2"/>
    <property type="match status" value="1"/>
</dbReference>
<feature type="domain" description="CMP/dCMP-type deaminase" evidence="15">
    <location>
        <begin position="6"/>
        <end position="131"/>
    </location>
</feature>
<dbReference type="PANTHER" id="PTHR11644">
    <property type="entry name" value="CYTIDINE DEAMINASE"/>
    <property type="match status" value="1"/>
</dbReference>
<feature type="binding site" evidence="13">
    <location>
        <position position="92"/>
    </location>
    <ligand>
        <name>Zn(2+)</name>
        <dbReference type="ChEBI" id="CHEBI:29105"/>
        <note>catalytic</note>
    </ligand>
</feature>
<evidence type="ECO:0000256" key="13">
    <source>
        <dbReference type="PIRSR" id="PIRSR606262-3"/>
    </source>
</evidence>
<dbReference type="PANTHER" id="PTHR11644:SF2">
    <property type="entry name" value="CYTIDINE DEAMINASE"/>
    <property type="match status" value="1"/>
</dbReference>
<dbReference type="GO" id="GO:0072527">
    <property type="term" value="P:pyrimidine-containing compound metabolic process"/>
    <property type="evidence" value="ECO:0007669"/>
    <property type="project" value="UniProtKB-ARBA"/>
</dbReference>
<keyword evidence="17" id="KW-1185">Reference proteome</keyword>
<protein>
    <recommendedName>
        <fullName evidence="5 14">Cytidine deaminase</fullName>
        <ecNumber evidence="4 14">3.5.4.5</ecNumber>
    </recommendedName>
    <alternativeName>
        <fullName evidence="9 14">Cytidine aminohydrolase</fullName>
    </alternativeName>
</protein>
<keyword evidence="8 13" id="KW-0862">Zinc</keyword>
<dbReference type="GO" id="GO:0004126">
    <property type="term" value="F:cytidine deaminase activity"/>
    <property type="evidence" value="ECO:0007669"/>
    <property type="project" value="UniProtKB-UniRule"/>
</dbReference>
<dbReference type="CDD" id="cd01283">
    <property type="entry name" value="cytidine_deaminase"/>
    <property type="match status" value="1"/>
</dbReference>
<organism evidence="16">
    <name type="scientific">Longilinea arvoryzae</name>
    <dbReference type="NCBI Taxonomy" id="360412"/>
    <lineage>
        <taxon>Bacteria</taxon>
        <taxon>Bacillati</taxon>
        <taxon>Chloroflexota</taxon>
        <taxon>Anaerolineae</taxon>
        <taxon>Anaerolineales</taxon>
        <taxon>Anaerolineaceae</taxon>
        <taxon>Longilinea</taxon>
    </lineage>
</organism>
<evidence type="ECO:0000256" key="11">
    <source>
        <dbReference type="ARBA" id="ARBA00049558"/>
    </source>
</evidence>
<evidence type="ECO:0000313" key="17">
    <source>
        <dbReference type="Proteomes" id="UP000055060"/>
    </source>
</evidence>
<comment type="similarity">
    <text evidence="3 14">Belongs to the cytidine and deoxycytidylate deaminase family.</text>
</comment>
<dbReference type="Pfam" id="PF00383">
    <property type="entry name" value="dCMP_cyt_deam_1"/>
    <property type="match status" value="1"/>
</dbReference>
<evidence type="ECO:0000259" key="15">
    <source>
        <dbReference type="PROSITE" id="PS51747"/>
    </source>
</evidence>
<dbReference type="PROSITE" id="PS00903">
    <property type="entry name" value="CYT_DCMP_DEAMINASES_1"/>
    <property type="match status" value="1"/>
</dbReference>
<reference evidence="16" key="1">
    <citation type="submission" date="2015-07" db="EMBL/GenBank/DDBJ databases">
        <title>Draft Genome Sequences of Anaerolinea thermolimosa IMO-1, Bellilinea caldifistulae GOMI-1, Leptolinea tardivitalis YMTK-2, Levilinea saccharolytica KIBI-1,Longilinea arvoryzae KOME-1, Previously Described as Members of the Anaerolineaceae (Chloroflexi).</title>
        <authorList>
            <person name="Sekiguchi Y."/>
            <person name="Ohashi A."/>
            <person name="Matsuura N."/>
            <person name="Tourlousse M.D."/>
        </authorList>
    </citation>
    <scope>NUCLEOTIDE SEQUENCE [LARGE SCALE GENOMIC DNA]</scope>
    <source>
        <strain evidence="16">KOME-1</strain>
    </source>
</reference>
<evidence type="ECO:0000256" key="14">
    <source>
        <dbReference type="RuleBase" id="RU364006"/>
    </source>
</evidence>
<dbReference type="AlphaFoldDB" id="A0A0S7BF67"/>
<dbReference type="GO" id="GO:0055086">
    <property type="term" value="P:nucleobase-containing small molecule metabolic process"/>
    <property type="evidence" value="ECO:0007669"/>
    <property type="project" value="UniProtKB-ARBA"/>
</dbReference>
<dbReference type="InterPro" id="IPR006262">
    <property type="entry name" value="Cyt_deam_tetra"/>
</dbReference>
<keyword evidence="6 13" id="KW-0479">Metal-binding</keyword>
<evidence type="ECO:0000256" key="2">
    <source>
        <dbReference type="ARBA" id="ARBA00003949"/>
    </source>
</evidence>
<dbReference type="InterPro" id="IPR002125">
    <property type="entry name" value="CMP_dCMP_dom"/>
</dbReference>
<dbReference type="InterPro" id="IPR016193">
    <property type="entry name" value="Cytidine_deaminase-like"/>
</dbReference>